<evidence type="ECO:0000259" key="1">
    <source>
        <dbReference type="Pfam" id="PF01526"/>
    </source>
</evidence>
<dbReference type="EMBL" id="CADIKI010000024">
    <property type="protein sequence ID" value="CAB3807201.1"/>
    <property type="molecule type" value="Genomic_DNA"/>
</dbReference>
<dbReference type="AlphaFoldDB" id="A0A6J5GUL7"/>
<reference evidence="2 3" key="1">
    <citation type="submission" date="2020-04" db="EMBL/GenBank/DDBJ databases">
        <authorList>
            <person name="De Canck E."/>
        </authorList>
    </citation>
    <scope>NUCLEOTIDE SEQUENCE [LARGE SCALE GENOMIC DNA]</scope>
    <source>
        <strain evidence="2 3">LMG 27177</strain>
    </source>
</reference>
<proteinExistence type="predicted"/>
<keyword evidence="3" id="KW-1185">Reference proteome</keyword>
<dbReference type="GO" id="GO:0004803">
    <property type="term" value="F:transposase activity"/>
    <property type="evidence" value="ECO:0007669"/>
    <property type="project" value="InterPro"/>
</dbReference>
<dbReference type="Pfam" id="PF01526">
    <property type="entry name" value="DDE_Tnp_Tn3"/>
    <property type="match status" value="1"/>
</dbReference>
<gene>
    <name evidence="2" type="ORF">LMG27177_06277</name>
</gene>
<evidence type="ECO:0000313" key="3">
    <source>
        <dbReference type="Proteomes" id="UP000494252"/>
    </source>
</evidence>
<feature type="domain" description="Tn3 transposase DDE" evidence="1">
    <location>
        <begin position="3"/>
        <end position="115"/>
    </location>
</feature>
<sequence length="128" mass="14427">MPRRLPRANDRVVEFQRTHPITELWDTGRQASSDSMSLDTSRHLFYARVDPRRRTHAVGMDTHVLDQHGIVYNEPIVLNERQAGVAIEGVIRHNENRDDGGLLRLSVDTHGYTNVQLVAGFFPTGGIG</sequence>
<dbReference type="GO" id="GO:0006313">
    <property type="term" value="P:DNA transposition"/>
    <property type="evidence" value="ECO:0007669"/>
    <property type="project" value="InterPro"/>
</dbReference>
<accession>A0A6J5GUL7</accession>
<name>A0A6J5GUL7_9BURK</name>
<dbReference type="Proteomes" id="UP000494252">
    <property type="component" value="Unassembled WGS sequence"/>
</dbReference>
<evidence type="ECO:0000313" key="2">
    <source>
        <dbReference type="EMBL" id="CAB3807201.1"/>
    </source>
</evidence>
<organism evidence="2 3">
    <name type="scientific">Paraburkholderia fynbosensis</name>
    <dbReference type="NCBI Taxonomy" id="1200993"/>
    <lineage>
        <taxon>Bacteria</taxon>
        <taxon>Pseudomonadati</taxon>
        <taxon>Pseudomonadota</taxon>
        <taxon>Betaproteobacteria</taxon>
        <taxon>Burkholderiales</taxon>
        <taxon>Burkholderiaceae</taxon>
        <taxon>Paraburkholderia</taxon>
    </lineage>
</organism>
<dbReference type="InterPro" id="IPR002513">
    <property type="entry name" value="Tn3_Tnp_DDE_dom"/>
</dbReference>
<protein>
    <submittedName>
        <fullName evidence="2">Tn3 family transposase IS882</fullName>
    </submittedName>
</protein>